<name>A0A7S7LCP2_9BACI</name>
<dbReference type="PANTHER" id="PTHR30015">
    <property type="entry name" value="MRR RESTRICTION SYSTEM PROTEIN"/>
    <property type="match status" value="1"/>
</dbReference>
<dbReference type="Pfam" id="PF04471">
    <property type="entry name" value="Mrr_cat"/>
    <property type="match status" value="1"/>
</dbReference>
<keyword evidence="1" id="KW-0255">Endonuclease</keyword>
<dbReference type="AlphaFoldDB" id="A0A7S7LCP2"/>
<dbReference type="InterPro" id="IPR011335">
    <property type="entry name" value="Restrct_endonuc-II-like"/>
</dbReference>
<dbReference type="GO" id="GO:0003677">
    <property type="term" value="F:DNA binding"/>
    <property type="evidence" value="ECO:0007669"/>
    <property type="project" value="InterPro"/>
</dbReference>
<dbReference type="GO" id="GO:0015666">
    <property type="term" value="F:restriction endodeoxyribonuclease activity"/>
    <property type="evidence" value="ECO:0007669"/>
    <property type="project" value="TreeGrafter"/>
</dbReference>
<dbReference type="KEGG" id="aia:AWH56_006010"/>
<dbReference type="Gene3D" id="3.40.1350.10">
    <property type="match status" value="1"/>
</dbReference>
<organism evidence="1 2">
    <name type="scientific">Anaerobacillus isosaccharinicus</name>
    <dbReference type="NCBI Taxonomy" id="1532552"/>
    <lineage>
        <taxon>Bacteria</taxon>
        <taxon>Bacillati</taxon>
        <taxon>Bacillota</taxon>
        <taxon>Bacilli</taxon>
        <taxon>Bacillales</taxon>
        <taxon>Bacillaceae</taxon>
        <taxon>Anaerobacillus</taxon>
    </lineage>
</organism>
<dbReference type="GO" id="GO:0009307">
    <property type="term" value="P:DNA restriction-modification system"/>
    <property type="evidence" value="ECO:0007669"/>
    <property type="project" value="InterPro"/>
</dbReference>
<keyword evidence="1" id="KW-0540">Nuclease</keyword>
<evidence type="ECO:0000313" key="2">
    <source>
        <dbReference type="Proteomes" id="UP000180175"/>
    </source>
</evidence>
<reference evidence="1 2" key="1">
    <citation type="journal article" date="2017" name="Genome Announc.">
        <title>Draft Genome Sequences of Four Alkaliphilic Bacteria Belonging to the Anaerobacillus Genus.</title>
        <authorList>
            <person name="Bassil N.M."/>
            <person name="Lloyd J.R."/>
        </authorList>
    </citation>
    <scope>NUCLEOTIDE SEQUENCE [LARGE SCALE GENOMIC DNA]</scope>
    <source>
        <strain evidence="1 2">NB2006</strain>
    </source>
</reference>
<dbReference type="PANTHER" id="PTHR30015:SF7">
    <property type="entry name" value="TYPE IV METHYL-DIRECTED RESTRICTION ENZYME ECOKMRR"/>
    <property type="match status" value="1"/>
</dbReference>
<sequence length="135" mass="15816">MRSDKEIIFSSLDKLSRREFERLCFLYFKARGYKPKETSEGADGGVDLVIYNPSLKTNEAVQIKHYLHSGQQITVKEVRELNSANRNHNCILSMFITTSTYTKEALKQAYQFKMDCHDYHWVVSKIGKWQEKEIS</sequence>
<dbReference type="InterPro" id="IPR052906">
    <property type="entry name" value="Type_IV_Methyl-Rstrct_Enzyme"/>
</dbReference>
<reference evidence="1 2" key="2">
    <citation type="journal article" date="2019" name="Int. J. Syst. Evol. Microbiol.">
        <title>Anaerobacillus isosaccharinicus sp. nov., an alkaliphilic bacterium which degrades isosaccharinic acid.</title>
        <authorList>
            <person name="Bassil N.M."/>
            <person name="Lloyd J.R."/>
        </authorList>
    </citation>
    <scope>NUCLEOTIDE SEQUENCE [LARGE SCALE GENOMIC DNA]</scope>
    <source>
        <strain evidence="1 2">NB2006</strain>
    </source>
</reference>
<dbReference type="SUPFAM" id="SSF52980">
    <property type="entry name" value="Restriction endonuclease-like"/>
    <property type="match status" value="1"/>
</dbReference>
<keyword evidence="1" id="KW-0378">Hydrolase</keyword>
<dbReference type="EMBL" id="CP063356">
    <property type="protein sequence ID" value="QOY38505.2"/>
    <property type="molecule type" value="Genomic_DNA"/>
</dbReference>
<accession>A0A7S7LCP2</accession>
<evidence type="ECO:0000313" key="1">
    <source>
        <dbReference type="EMBL" id="QOY38505.2"/>
    </source>
</evidence>
<gene>
    <name evidence="1" type="ORF">AWH56_006010</name>
</gene>
<dbReference type="InterPro" id="IPR007560">
    <property type="entry name" value="Restrct_endonuc_IV_Mrr"/>
</dbReference>
<dbReference type="Proteomes" id="UP000180175">
    <property type="component" value="Chromosome"/>
</dbReference>
<dbReference type="OrthoDB" id="2964928at2"/>
<proteinExistence type="predicted"/>
<keyword evidence="2" id="KW-1185">Reference proteome</keyword>
<dbReference type="InterPro" id="IPR011856">
    <property type="entry name" value="tRNA_endonuc-like_dom_sf"/>
</dbReference>
<protein>
    <submittedName>
        <fullName evidence="1">Restriction endonuclease</fullName>
    </submittedName>
</protein>